<feature type="domain" description="VanZ-like" evidence="2">
    <location>
        <begin position="37"/>
        <end position="105"/>
    </location>
</feature>
<dbReference type="NCBIfam" id="NF037970">
    <property type="entry name" value="vanZ_1"/>
    <property type="match status" value="1"/>
</dbReference>
<dbReference type="OrthoDB" id="14616at2"/>
<reference evidence="4" key="1">
    <citation type="submission" date="2017-06" db="EMBL/GenBank/DDBJ databases">
        <authorList>
            <person name="Varghese N."/>
            <person name="Submissions S."/>
        </authorList>
    </citation>
    <scope>NUCLEOTIDE SEQUENCE [LARGE SCALE GENOMIC DNA]</scope>
    <source>
        <strain evidence="4">DSM 15668</strain>
    </source>
</reference>
<dbReference type="EMBL" id="FZOB01000013">
    <property type="protein sequence ID" value="SNR88191.1"/>
    <property type="molecule type" value="Genomic_DNA"/>
</dbReference>
<keyword evidence="4" id="KW-1185">Reference proteome</keyword>
<dbReference type="Proteomes" id="UP000198405">
    <property type="component" value="Unassembled WGS sequence"/>
</dbReference>
<dbReference type="PANTHER" id="PTHR28008:SF1">
    <property type="entry name" value="DOMAIN PROTEIN, PUTATIVE (AFU_ORTHOLOGUE AFUA_3G10980)-RELATED"/>
    <property type="match status" value="1"/>
</dbReference>
<evidence type="ECO:0000313" key="4">
    <source>
        <dbReference type="Proteomes" id="UP000198405"/>
    </source>
</evidence>
<keyword evidence="1" id="KW-1133">Transmembrane helix</keyword>
<dbReference type="RefSeq" id="WP_089323548.1">
    <property type="nucleotide sequence ID" value="NZ_FZOB01000013.1"/>
</dbReference>
<proteinExistence type="predicted"/>
<evidence type="ECO:0000256" key="1">
    <source>
        <dbReference type="SAM" id="Phobius"/>
    </source>
</evidence>
<dbReference type="InterPro" id="IPR006976">
    <property type="entry name" value="VanZ-like"/>
</dbReference>
<gene>
    <name evidence="3" type="ORF">SAMN06265340_11325</name>
</gene>
<organism evidence="3 4">
    <name type="scientific">Desulfurobacterium atlanticum</name>
    <dbReference type="NCBI Taxonomy" id="240169"/>
    <lineage>
        <taxon>Bacteria</taxon>
        <taxon>Pseudomonadati</taxon>
        <taxon>Aquificota</taxon>
        <taxon>Aquificia</taxon>
        <taxon>Desulfurobacteriales</taxon>
        <taxon>Desulfurobacteriaceae</taxon>
        <taxon>Desulfurobacterium</taxon>
    </lineage>
</organism>
<feature type="transmembrane region" description="Helical" evidence="1">
    <location>
        <begin position="84"/>
        <end position="104"/>
    </location>
</feature>
<protein>
    <submittedName>
        <fullName evidence="3">VanZ like family protein</fullName>
    </submittedName>
</protein>
<sequence length="108" mass="12458">MKKYRKYIAFLFFVSLAVIYLLSIAPAEAMPRTNDKLNHIAGFFYLSFLGKFLYKNVYIFLGLLFYGILIEISQLFVPGRSCEFNDVVADCIGISLGILVFSFFRKEK</sequence>
<dbReference type="PANTHER" id="PTHR28008">
    <property type="entry name" value="DOMAIN PROTEIN, PUTATIVE (AFU_ORTHOLOGUE AFUA_3G10980)-RELATED"/>
    <property type="match status" value="1"/>
</dbReference>
<accession>A0A238ZYV4</accession>
<dbReference type="AlphaFoldDB" id="A0A238ZYV4"/>
<evidence type="ECO:0000313" key="3">
    <source>
        <dbReference type="EMBL" id="SNR88191.1"/>
    </source>
</evidence>
<feature type="transmembrane region" description="Helical" evidence="1">
    <location>
        <begin position="53"/>
        <end position="72"/>
    </location>
</feature>
<dbReference type="Pfam" id="PF04892">
    <property type="entry name" value="VanZ"/>
    <property type="match status" value="1"/>
</dbReference>
<evidence type="ECO:0000259" key="2">
    <source>
        <dbReference type="Pfam" id="PF04892"/>
    </source>
</evidence>
<keyword evidence="1" id="KW-0812">Transmembrane</keyword>
<keyword evidence="1" id="KW-0472">Membrane</keyword>
<name>A0A238ZYV4_9BACT</name>